<dbReference type="InterPro" id="IPR037817">
    <property type="entry name" value="TAF7"/>
</dbReference>
<keyword evidence="5" id="KW-0539">Nucleus</keyword>
<keyword evidence="4" id="KW-0804">Transcription</keyword>
<proteinExistence type="inferred from homology"/>
<evidence type="ECO:0000256" key="6">
    <source>
        <dbReference type="SAM" id="MobiDB-lite"/>
    </source>
</evidence>
<evidence type="ECO:0000313" key="9">
    <source>
        <dbReference type="RefSeq" id="XP_034105981.1"/>
    </source>
</evidence>
<evidence type="ECO:0000256" key="5">
    <source>
        <dbReference type="ARBA" id="ARBA00023242"/>
    </source>
</evidence>
<dbReference type="GO" id="GO:0005669">
    <property type="term" value="C:transcription factor TFIID complex"/>
    <property type="evidence" value="ECO:0007669"/>
    <property type="project" value="InterPro"/>
</dbReference>
<dbReference type="GO" id="GO:0051123">
    <property type="term" value="P:RNA polymerase II preinitiation complex assembly"/>
    <property type="evidence" value="ECO:0007669"/>
    <property type="project" value="TreeGrafter"/>
</dbReference>
<dbReference type="OrthoDB" id="153872at2759"/>
<dbReference type="CDD" id="cd08047">
    <property type="entry name" value="TAF7"/>
    <property type="match status" value="1"/>
</dbReference>
<dbReference type="PANTHER" id="PTHR12228:SF0">
    <property type="entry name" value="TATA-BOX BINDING PROTEIN ASSOCIATED FACTOR 7"/>
    <property type="match status" value="1"/>
</dbReference>
<dbReference type="PANTHER" id="PTHR12228">
    <property type="entry name" value="TRANSCRIPTION INITIATION FACTOR TFIID 55 KD SUBUNIT-RELATED"/>
    <property type="match status" value="1"/>
</dbReference>
<dbReference type="AlphaFoldDB" id="A0A6P8WQG3"/>
<dbReference type="RefSeq" id="XP_034105981.1">
    <property type="nucleotide sequence ID" value="XM_034250090.2"/>
</dbReference>
<feature type="domain" description="TAFII55 protein conserved region" evidence="7">
    <location>
        <begin position="23"/>
        <end position="180"/>
    </location>
</feature>
<evidence type="ECO:0000256" key="3">
    <source>
        <dbReference type="ARBA" id="ARBA00023015"/>
    </source>
</evidence>
<reference evidence="9" key="1">
    <citation type="submission" date="2025-08" db="UniProtKB">
        <authorList>
            <consortium name="RefSeq"/>
        </authorList>
    </citation>
    <scope>IDENTIFICATION</scope>
    <source>
        <strain evidence="9">15112-1751.03</strain>
        <tissue evidence="9">Whole Adult</tissue>
    </source>
</reference>
<feature type="region of interest" description="Disordered" evidence="6">
    <location>
        <begin position="184"/>
        <end position="207"/>
    </location>
</feature>
<dbReference type="Proteomes" id="UP000515160">
    <property type="component" value="Chromosome 3"/>
</dbReference>
<dbReference type="GO" id="GO:0016251">
    <property type="term" value="F:RNA polymerase II general transcription initiation factor activity"/>
    <property type="evidence" value="ECO:0007669"/>
    <property type="project" value="TreeGrafter"/>
</dbReference>
<dbReference type="SMART" id="SM01370">
    <property type="entry name" value="TAFII55_N"/>
    <property type="match status" value="1"/>
</dbReference>
<dbReference type="Pfam" id="PF04658">
    <property type="entry name" value="TAFII55_N"/>
    <property type="match status" value="1"/>
</dbReference>
<evidence type="ECO:0000313" key="8">
    <source>
        <dbReference type="Proteomes" id="UP000515160"/>
    </source>
</evidence>
<dbReference type="InterPro" id="IPR006751">
    <property type="entry name" value="TAFII55_prot_cons_reg"/>
</dbReference>
<keyword evidence="8" id="KW-1185">Reference proteome</keyword>
<evidence type="ECO:0000256" key="2">
    <source>
        <dbReference type="ARBA" id="ARBA00009368"/>
    </source>
</evidence>
<evidence type="ECO:0000256" key="4">
    <source>
        <dbReference type="ARBA" id="ARBA00023163"/>
    </source>
</evidence>
<accession>A0A6P8WQG3</accession>
<protein>
    <submittedName>
        <fullName evidence="9">Transcription initiation factor TFIID subunit 7-like</fullName>
    </submittedName>
</protein>
<feature type="compositionally biased region" description="Acidic residues" evidence="6">
    <location>
        <begin position="190"/>
        <end position="201"/>
    </location>
</feature>
<gene>
    <name evidence="9" type="primary">LOC117569076</name>
</gene>
<sequence length="207" mass="23681">MLANNYQNSEPSCSDEETNEVELEEQFIIRFPEDIAKSIHEAITAGKVSNKLSLHLDLDFRSAIVFANNEILQGKLVRLPTIVDSYKTTDNVNFYKVANISEMLICNRETTQPSKEVRIAGVEHIDEENILPHGLTPPTRNIRKRYRKHHKKKSKSNKLSEQETLQMVKRLIRADKAAINVDLHFSSDNGDSDEEETENDFQEVNTA</sequence>
<evidence type="ECO:0000256" key="1">
    <source>
        <dbReference type="ARBA" id="ARBA00004123"/>
    </source>
</evidence>
<organism evidence="8 9">
    <name type="scientific">Drosophila albomicans</name>
    <name type="common">Fruit fly</name>
    <dbReference type="NCBI Taxonomy" id="7291"/>
    <lineage>
        <taxon>Eukaryota</taxon>
        <taxon>Metazoa</taxon>
        <taxon>Ecdysozoa</taxon>
        <taxon>Arthropoda</taxon>
        <taxon>Hexapoda</taxon>
        <taxon>Insecta</taxon>
        <taxon>Pterygota</taxon>
        <taxon>Neoptera</taxon>
        <taxon>Endopterygota</taxon>
        <taxon>Diptera</taxon>
        <taxon>Brachycera</taxon>
        <taxon>Muscomorpha</taxon>
        <taxon>Ephydroidea</taxon>
        <taxon>Drosophilidae</taxon>
        <taxon>Drosophila</taxon>
    </lineage>
</organism>
<comment type="similarity">
    <text evidence="2">Belongs to the TAF7 family.</text>
</comment>
<keyword evidence="3" id="KW-0805">Transcription regulation</keyword>
<comment type="subcellular location">
    <subcellularLocation>
        <location evidence="1">Nucleus</location>
    </subcellularLocation>
</comment>
<name>A0A6P8WQG3_DROAB</name>
<dbReference type="GeneID" id="117569076"/>
<evidence type="ECO:0000259" key="7">
    <source>
        <dbReference type="SMART" id="SM01370"/>
    </source>
</evidence>